<keyword evidence="3" id="KW-0238">DNA-binding</keyword>
<dbReference type="InterPro" id="IPR036390">
    <property type="entry name" value="WH_DNA-bd_sf"/>
</dbReference>
<dbReference type="GO" id="GO:0003677">
    <property type="term" value="F:DNA binding"/>
    <property type="evidence" value="ECO:0007669"/>
    <property type="project" value="UniProtKB-KW"/>
</dbReference>
<organism evidence="6 7">
    <name type="scientific">Roseicitreum antarcticum</name>
    <dbReference type="NCBI Taxonomy" id="564137"/>
    <lineage>
        <taxon>Bacteria</taxon>
        <taxon>Pseudomonadati</taxon>
        <taxon>Pseudomonadota</taxon>
        <taxon>Alphaproteobacteria</taxon>
        <taxon>Rhodobacterales</taxon>
        <taxon>Paracoccaceae</taxon>
        <taxon>Roseicitreum</taxon>
    </lineage>
</organism>
<evidence type="ECO:0000313" key="7">
    <source>
        <dbReference type="Proteomes" id="UP000198539"/>
    </source>
</evidence>
<dbReference type="PANTHER" id="PTHR30419">
    <property type="entry name" value="HTH-TYPE TRANSCRIPTIONAL REGULATOR YBHD"/>
    <property type="match status" value="1"/>
</dbReference>
<keyword evidence="4" id="KW-0804">Transcription</keyword>
<reference evidence="6 7" key="1">
    <citation type="submission" date="2016-10" db="EMBL/GenBank/DDBJ databases">
        <authorList>
            <person name="de Groot N.N."/>
        </authorList>
    </citation>
    <scope>NUCLEOTIDE SEQUENCE [LARGE SCALE GENOMIC DNA]</scope>
    <source>
        <strain evidence="6 7">CGMCC 1.8894</strain>
    </source>
</reference>
<dbReference type="Proteomes" id="UP000198539">
    <property type="component" value="Unassembled WGS sequence"/>
</dbReference>
<dbReference type="Gene3D" id="1.10.10.10">
    <property type="entry name" value="Winged helix-like DNA-binding domain superfamily/Winged helix DNA-binding domain"/>
    <property type="match status" value="1"/>
</dbReference>
<evidence type="ECO:0000256" key="2">
    <source>
        <dbReference type="ARBA" id="ARBA00023015"/>
    </source>
</evidence>
<dbReference type="Gene3D" id="3.40.190.290">
    <property type="match status" value="1"/>
</dbReference>
<keyword evidence="2" id="KW-0805">Transcription regulation</keyword>
<dbReference type="InterPro" id="IPR005119">
    <property type="entry name" value="LysR_subst-bd"/>
</dbReference>
<dbReference type="OrthoDB" id="8479357at2"/>
<dbReference type="InterPro" id="IPR050950">
    <property type="entry name" value="HTH-type_LysR_regulators"/>
</dbReference>
<dbReference type="GO" id="GO:0005829">
    <property type="term" value="C:cytosol"/>
    <property type="evidence" value="ECO:0007669"/>
    <property type="project" value="TreeGrafter"/>
</dbReference>
<dbReference type="Pfam" id="PF03466">
    <property type="entry name" value="LysR_substrate"/>
    <property type="match status" value="1"/>
</dbReference>
<accession>A0A1H2W2U4</accession>
<dbReference type="PRINTS" id="PR00039">
    <property type="entry name" value="HTHLYSR"/>
</dbReference>
<keyword evidence="7" id="KW-1185">Reference proteome</keyword>
<comment type="similarity">
    <text evidence="1">Belongs to the LysR transcriptional regulatory family.</text>
</comment>
<dbReference type="EMBL" id="FNOM01000003">
    <property type="protein sequence ID" value="SDW74837.1"/>
    <property type="molecule type" value="Genomic_DNA"/>
</dbReference>
<evidence type="ECO:0000313" key="6">
    <source>
        <dbReference type="EMBL" id="SDW74837.1"/>
    </source>
</evidence>
<evidence type="ECO:0000256" key="4">
    <source>
        <dbReference type="ARBA" id="ARBA00023163"/>
    </source>
</evidence>
<dbReference type="PROSITE" id="PS50931">
    <property type="entry name" value="HTH_LYSR"/>
    <property type="match status" value="1"/>
</dbReference>
<dbReference type="STRING" id="564137.SAMN04488238_103250"/>
<dbReference type="Pfam" id="PF00126">
    <property type="entry name" value="HTH_1"/>
    <property type="match status" value="1"/>
</dbReference>
<evidence type="ECO:0000256" key="3">
    <source>
        <dbReference type="ARBA" id="ARBA00023125"/>
    </source>
</evidence>
<name>A0A1H2W2U4_9RHOB</name>
<dbReference type="AlphaFoldDB" id="A0A1H2W2U4"/>
<dbReference type="InterPro" id="IPR036388">
    <property type="entry name" value="WH-like_DNA-bd_sf"/>
</dbReference>
<gene>
    <name evidence="6" type="ORF">SAMN04488238_103250</name>
</gene>
<proteinExistence type="inferred from homology"/>
<dbReference type="SUPFAM" id="SSF46785">
    <property type="entry name" value="Winged helix' DNA-binding domain"/>
    <property type="match status" value="1"/>
</dbReference>
<feature type="domain" description="HTH lysR-type" evidence="5">
    <location>
        <begin position="1"/>
        <end position="58"/>
    </location>
</feature>
<dbReference type="InterPro" id="IPR000847">
    <property type="entry name" value="LysR_HTH_N"/>
</dbReference>
<protein>
    <submittedName>
        <fullName evidence="6">LysR family transcriptional regulator, nitrogen assimilation regulatory protein</fullName>
    </submittedName>
</protein>
<dbReference type="RefSeq" id="WP_092886744.1">
    <property type="nucleotide sequence ID" value="NZ_CP061498.1"/>
</dbReference>
<evidence type="ECO:0000259" key="5">
    <source>
        <dbReference type="PROSITE" id="PS50931"/>
    </source>
</evidence>
<sequence length="309" mass="34093">MQLRQLRYLVEIADCGSQTDAARRLNMSQPALGLQIRALEDELGVALFVRRSRGMEPTSAGKDLIARARDILERVAQAQNALKAYASPSLHRLRLGAAPTPGALLIPGLLTSLAIEKQIHIDLREGLSADLITQLQQGNIDMALCYDPNPHKDLRIEPLLHDDLVLIGPPGRIGTNASAIEFGDLGRFPLILDTPNQITRAVIDRLAQRENVSLQIKLELESVSMKREFLISMDCFSIVPLGLFRGAIDAGQFDWAQITTPPISRTLCLLSRSGMLQSDYLAIRSALTPAIRHWIECGNVNWRALDPPC</sequence>
<dbReference type="FunFam" id="1.10.10.10:FF:000001">
    <property type="entry name" value="LysR family transcriptional regulator"/>
    <property type="match status" value="1"/>
</dbReference>
<dbReference type="SUPFAM" id="SSF53850">
    <property type="entry name" value="Periplasmic binding protein-like II"/>
    <property type="match status" value="1"/>
</dbReference>
<dbReference type="GO" id="GO:0003700">
    <property type="term" value="F:DNA-binding transcription factor activity"/>
    <property type="evidence" value="ECO:0007669"/>
    <property type="project" value="InterPro"/>
</dbReference>
<evidence type="ECO:0000256" key="1">
    <source>
        <dbReference type="ARBA" id="ARBA00009437"/>
    </source>
</evidence>